<gene>
    <name evidence="1" type="ORF">N44_02036</name>
</gene>
<evidence type="ECO:0000313" key="1">
    <source>
        <dbReference type="EMBL" id="GAL93349.1"/>
    </source>
</evidence>
<dbReference type="Proteomes" id="UP000030321">
    <property type="component" value="Unassembled WGS sequence"/>
</dbReference>
<dbReference type="EMBL" id="BBPA01000037">
    <property type="protein sequence ID" value="GAL93349.1"/>
    <property type="molecule type" value="Genomic_DNA"/>
</dbReference>
<accession>A0A0A1VUU4</accession>
<comment type="caution">
    <text evidence="1">The sequence shown here is derived from an EMBL/GenBank/DDBJ whole genome shotgun (WGS) entry which is preliminary data.</text>
</comment>
<proteinExistence type="predicted"/>
<protein>
    <submittedName>
        <fullName evidence="1">Uncharacterized protein</fullName>
    </submittedName>
</protein>
<dbReference type="AlphaFoldDB" id="A0A0A1VUU4"/>
<reference evidence="2" key="1">
    <citation type="journal article" date="2015" name="Genome">
        <title>Whole Genome Sequence of the Non-Microcystin-Producing Microcystis aeruginosa Strain NIES-44.</title>
        <authorList>
            <person name="Okano K."/>
            <person name="Miyata N."/>
            <person name="Ozaki Y."/>
        </authorList>
    </citation>
    <scope>NUCLEOTIDE SEQUENCE [LARGE SCALE GENOMIC DNA]</scope>
    <source>
        <strain evidence="2">NIES-44</strain>
    </source>
</reference>
<organism evidence="1 2">
    <name type="scientific">Microcystis aeruginosa NIES-44</name>
    <dbReference type="NCBI Taxonomy" id="449439"/>
    <lineage>
        <taxon>Bacteria</taxon>
        <taxon>Bacillati</taxon>
        <taxon>Cyanobacteriota</taxon>
        <taxon>Cyanophyceae</taxon>
        <taxon>Oscillatoriophycideae</taxon>
        <taxon>Chroococcales</taxon>
        <taxon>Microcystaceae</taxon>
        <taxon>Microcystis</taxon>
    </lineage>
</organism>
<name>A0A0A1VUU4_MICAE</name>
<evidence type="ECO:0000313" key="2">
    <source>
        <dbReference type="Proteomes" id="UP000030321"/>
    </source>
</evidence>
<sequence>MKIFPRCRRPIAQVSFLINNDLESLSQLMTVILRVRSKVFVLGSRRPSPFSPLPTDY</sequence>